<keyword evidence="3" id="KW-0805">Transcription regulation</keyword>
<protein>
    <submittedName>
        <fullName evidence="7">DNA-binding transcriptional MocR family regulator</fullName>
    </submittedName>
</protein>
<keyword evidence="2" id="KW-0663">Pyridoxal phosphate</keyword>
<evidence type="ECO:0000259" key="6">
    <source>
        <dbReference type="PROSITE" id="PS50949"/>
    </source>
</evidence>
<dbReference type="PANTHER" id="PTHR46577">
    <property type="entry name" value="HTH-TYPE TRANSCRIPTIONAL REGULATORY PROTEIN GABR"/>
    <property type="match status" value="1"/>
</dbReference>
<keyword evidence="8" id="KW-1185">Reference proteome</keyword>
<gene>
    <name evidence="7" type="ORF">FB468_3223</name>
</gene>
<dbReference type="SMART" id="SM00345">
    <property type="entry name" value="HTH_GNTR"/>
    <property type="match status" value="1"/>
</dbReference>
<reference evidence="7 8" key="1">
    <citation type="submission" date="2019-06" db="EMBL/GenBank/DDBJ databases">
        <title>Sequencing the genomes of 1000 actinobacteria strains.</title>
        <authorList>
            <person name="Klenk H.-P."/>
        </authorList>
    </citation>
    <scope>NUCLEOTIDE SEQUENCE [LARGE SCALE GENOMIC DNA]</scope>
    <source>
        <strain evidence="7 8">DSM 8803</strain>
    </source>
</reference>
<dbReference type="PROSITE" id="PS50949">
    <property type="entry name" value="HTH_GNTR"/>
    <property type="match status" value="1"/>
</dbReference>
<proteinExistence type="inferred from homology"/>
<dbReference type="InterPro" id="IPR036388">
    <property type="entry name" value="WH-like_DNA-bd_sf"/>
</dbReference>
<keyword evidence="5" id="KW-0804">Transcription</keyword>
<dbReference type="Pfam" id="PF00155">
    <property type="entry name" value="Aminotran_1_2"/>
    <property type="match status" value="1"/>
</dbReference>
<comment type="similarity">
    <text evidence="1">In the C-terminal section; belongs to the class-I pyridoxal-phosphate-dependent aminotransferase family.</text>
</comment>
<evidence type="ECO:0000256" key="4">
    <source>
        <dbReference type="ARBA" id="ARBA00023125"/>
    </source>
</evidence>
<evidence type="ECO:0000256" key="5">
    <source>
        <dbReference type="ARBA" id="ARBA00023163"/>
    </source>
</evidence>
<evidence type="ECO:0000313" key="8">
    <source>
        <dbReference type="Proteomes" id="UP000319094"/>
    </source>
</evidence>
<keyword evidence="4 7" id="KW-0238">DNA-binding</keyword>
<dbReference type="RefSeq" id="WP_141888759.1">
    <property type="nucleotide sequence ID" value="NZ_BAAAUY010000023.1"/>
</dbReference>
<feature type="domain" description="HTH gntR-type" evidence="6">
    <location>
        <begin position="16"/>
        <end position="84"/>
    </location>
</feature>
<dbReference type="SUPFAM" id="SSF46785">
    <property type="entry name" value="Winged helix' DNA-binding domain"/>
    <property type="match status" value="1"/>
</dbReference>
<dbReference type="PANTHER" id="PTHR46577:SF1">
    <property type="entry name" value="HTH-TYPE TRANSCRIPTIONAL REGULATORY PROTEIN GABR"/>
    <property type="match status" value="1"/>
</dbReference>
<dbReference type="Proteomes" id="UP000319094">
    <property type="component" value="Unassembled WGS sequence"/>
</dbReference>
<name>A0A542XY12_9MICO</name>
<evidence type="ECO:0000256" key="3">
    <source>
        <dbReference type="ARBA" id="ARBA00023015"/>
    </source>
</evidence>
<dbReference type="InterPro" id="IPR051446">
    <property type="entry name" value="HTH_trans_reg/aminotransferase"/>
</dbReference>
<dbReference type="GO" id="GO:0030170">
    <property type="term" value="F:pyridoxal phosphate binding"/>
    <property type="evidence" value="ECO:0007669"/>
    <property type="project" value="InterPro"/>
</dbReference>
<dbReference type="Gene3D" id="3.40.640.10">
    <property type="entry name" value="Type I PLP-dependent aspartate aminotransferase-like (Major domain)"/>
    <property type="match status" value="1"/>
</dbReference>
<sequence>MTDRTAEHPAIPEIFGSTVEDIVASIRSLIDAGALQPGDSLPPMRGLADRLGVNRNTASAAYKALVQAGLAETRGRAGTFIVDPYEALEEEGFARDTVLRDVGDGNPDAALLPRPELVRLAPAEPRLYGEPTIDPALAEWATSWIAEDQPRPFRLTVAAGAVDAIERLLAQTLTPGDSLAVEDPCFLTSISTIRQNGYRPVPVAMDAEGMRPESLRAALEAGVRAVICTPRAHNPTGASLTAARAAALRDVLADYPQVLVIEDDHFSLLARAPYATIIGEGQLRWALVRSMSKALGPDMRIALVASDSETAERLASRISGGITWVSHLIQRLTIAMLTDTQTRDLIARAGAHYAAQNAEFAERLRGVGLTSESRDGLNTWVDVRGDSADVLVQLMRRGWIARDGASFGLQGENEHFLRLTVHDLSGDEMTKLAADLAAAVAAVPPVPAAPHAPATA</sequence>
<dbReference type="CDD" id="cd07377">
    <property type="entry name" value="WHTH_GntR"/>
    <property type="match status" value="1"/>
</dbReference>
<dbReference type="SUPFAM" id="SSF53383">
    <property type="entry name" value="PLP-dependent transferases"/>
    <property type="match status" value="1"/>
</dbReference>
<accession>A0A542XY12</accession>
<evidence type="ECO:0000256" key="1">
    <source>
        <dbReference type="ARBA" id="ARBA00005384"/>
    </source>
</evidence>
<dbReference type="InterPro" id="IPR036390">
    <property type="entry name" value="WH_DNA-bd_sf"/>
</dbReference>
<dbReference type="InterPro" id="IPR015424">
    <property type="entry name" value="PyrdxlP-dep_Trfase"/>
</dbReference>
<dbReference type="OrthoDB" id="4336542at2"/>
<dbReference type="AlphaFoldDB" id="A0A542XY12"/>
<evidence type="ECO:0000313" key="7">
    <source>
        <dbReference type="EMBL" id="TQL40701.1"/>
    </source>
</evidence>
<dbReference type="GO" id="GO:0003677">
    <property type="term" value="F:DNA binding"/>
    <property type="evidence" value="ECO:0007669"/>
    <property type="project" value="UniProtKB-KW"/>
</dbReference>
<dbReference type="InterPro" id="IPR004839">
    <property type="entry name" value="Aminotransferase_I/II_large"/>
</dbReference>
<evidence type="ECO:0000256" key="2">
    <source>
        <dbReference type="ARBA" id="ARBA00022898"/>
    </source>
</evidence>
<comment type="caution">
    <text evidence="7">The sequence shown here is derived from an EMBL/GenBank/DDBJ whole genome shotgun (WGS) entry which is preliminary data.</text>
</comment>
<dbReference type="InterPro" id="IPR015421">
    <property type="entry name" value="PyrdxlP-dep_Trfase_major"/>
</dbReference>
<organism evidence="7 8">
    <name type="scientific">Leucobacter komagatae</name>
    <dbReference type="NCBI Taxonomy" id="55969"/>
    <lineage>
        <taxon>Bacteria</taxon>
        <taxon>Bacillati</taxon>
        <taxon>Actinomycetota</taxon>
        <taxon>Actinomycetes</taxon>
        <taxon>Micrococcales</taxon>
        <taxon>Microbacteriaceae</taxon>
        <taxon>Leucobacter</taxon>
    </lineage>
</organism>
<dbReference type="Pfam" id="PF00392">
    <property type="entry name" value="GntR"/>
    <property type="match status" value="1"/>
</dbReference>
<dbReference type="GO" id="GO:0003700">
    <property type="term" value="F:DNA-binding transcription factor activity"/>
    <property type="evidence" value="ECO:0007669"/>
    <property type="project" value="InterPro"/>
</dbReference>
<dbReference type="EMBL" id="VFON01000002">
    <property type="protein sequence ID" value="TQL40701.1"/>
    <property type="molecule type" value="Genomic_DNA"/>
</dbReference>
<dbReference type="Gene3D" id="1.10.10.10">
    <property type="entry name" value="Winged helix-like DNA-binding domain superfamily/Winged helix DNA-binding domain"/>
    <property type="match status" value="1"/>
</dbReference>
<dbReference type="InterPro" id="IPR000524">
    <property type="entry name" value="Tscrpt_reg_HTH_GntR"/>
</dbReference>
<dbReference type="CDD" id="cd00609">
    <property type="entry name" value="AAT_like"/>
    <property type="match status" value="1"/>
</dbReference>